<keyword evidence="3 9" id="KW-0812">Transmembrane</keyword>
<keyword evidence="6 9" id="KW-1133">Transmembrane helix</keyword>
<evidence type="ECO:0000256" key="5">
    <source>
        <dbReference type="ARBA" id="ARBA00022840"/>
    </source>
</evidence>
<dbReference type="PANTHER" id="PTHR24223:SF448">
    <property type="entry name" value="FI20146P1-RELATED"/>
    <property type="match status" value="1"/>
</dbReference>
<dbReference type="InterPro" id="IPR027417">
    <property type="entry name" value="P-loop_NTPase"/>
</dbReference>
<feature type="domain" description="ABC transporter" evidence="10">
    <location>
        <begin position="468"/>
        <end position="691"/>
    </location>
</feature>
<feature type="transmembrane region" description="Helical" evidence="9">
    <location>
        <begin position="272"/>
        <end position="291"/>
    </location>
</feature>
<dbReference type="GO" id="GO:0140359">
    <property type="term" value="F:ABC-type transporter activity"/>
    <property type="evidence" value="ECO:0007669"/>
    <property type="project" value="InterPro"/>
</dbReference>
<feature type="domain" description="ABC transmembrane type-1" evidence="11">
    <location>
        <begin position="146"/>
        <end position="361"/>
    </location>
</feature>
<organism evidence="12 13">
    <name type="scientific">Aromia moschata</name>
    <dbReference type="NCBI Taxonomy" id="1265417"/>
    <lineage>
        <taxon>Eukaryota</taxon>
        <taxon>Metazoa</taxon>
        <taxon>Ecdysozoa</taxon>
        <taxon>Arthropoda</taxon>
        <taxon>Hexapoda</taxon>
        <taxon>Insecta</taxon>
        <taxon>Pterygota</taxon>
        <taxon>Neoptera</taxon>
        <taxon>Endopterygota</taxon>
        <taxon>Coleoptera</taxon>
        <taxon>Polyphaga</taxon>
        <taxon>Cucujiformia</taxon>
        <taxon>Chrysomeloidea</taxon>
        <taxon>Cerambycidae</taxon>
        <taxon>Cerambycinae</taxon>
        <taxon>Callichromatini</taxon>
        <taxon>Aromia</taxon>
    </lineage>
</organism>
<dbReference type="GO" id="GO:0016887">
    <property type="term" value="F:ATP hydrolysis activity"/>
    <property type="evidence" value="ECO:0007669"/>
    <property type="project" value="InterPro"/>
</dbReference>
<dbReference type="FunFam" id="3.40.50.300:FF:000482">
    <property type="entry name" value="Multidrug resistance-associated protein member 4"/>
    <property type="match status" value="1"/>
</dbReference>
<dbReference type="Pfam" id="PF00005">
    <property type="entry name" value="ABC_tran"/>
    <property type="match status" value="2"/>
</dbReference>
<keyword evidence="2" id="KW-0813">Transport</keyword>
<dbReference type="PANTHER" id="PTHR24223">
    <property type="entry name" value="ATP-BINDING CASSETTE SUB-FAMILY C"/>
    <property type="match status" value="1"/>
</dbReference>
<comment type="subcellular location">
    <subcellularLocation>
        <location evidence="1">Membrane</location>
        <topology evidence="1">Multi-pass membrane protein</topology>
    </subcellularLocation>
</comment>
<evidence type="ECO:0000259" key="10">
    <source>
        <dbReference type="PROSITE" id="PS50893"/>
    </source>
</evidence>
<dbReference type="GO" id="GO:0016020">
    <property type="term" value="C:membrane"/>
    <property type="evidence" value="ECO:0007669"/>
    <property type="project" value="UniProtKB-SubCell"/>
</dbReference>
<feature type="transmembrane region" description="Helical" evidence="9">
    <location>
        <begin position="87"/>
        <end position="106"/>
    </location>
</feature>
<evidence type="ECO:0000256" key="6">
    <source>
        <dbReference type="ARBA" id="ARBA00022989"/>
    </source>
</evidence>
<evidence type="ECO:0000256" key="2">
    <source>
        <dbReference type="ARBA" id="ARBA00022448"/>
    </source>
</evidence>
<evidence type="ECO:0000313" key="12">
    <source>
        <dbReference type="EMBL" id="KAJ8954550.1"/>
    </source>
</evidence>
<evidence type="ECO:0000256" key="1">
    <source>
        <dbReference type="ARBA" id="ARBA00004141"/>
    </source>
</evidence>
<evidence type="ECO:0000256" key="7">
    <source>
        <dbReference type="ARBA" id="ARBA00023136"/>
    </source>
</evidence>
<dbReference type="InterPro" id="IPR050173">
    <property type="entry name" value="ABC_transporter_C-like"/>
</dbReference>
<dbReference type="PROSITE" id="PS00211">
    <property type="entry name" value="ABC_TRANSPORTER_1"/>
    <property type="match status" value="2"/>
</dbReference>
<dbReference type="Gene3D" id="3.40.50.300">
    <property type="entry name" value="P-loop containing nucleotide triphosphate hydrolases"/>
    <property type="match status" value="2"/>
</dbReference>
<feature type="domain" description="ABC transporter" evidence="10">
    <location>
        <begin position="1096"/>
        <end position="1329"/>
    </location>
</feature>
<evidence type="ECO:0000256" key="9">
    <source>
        <dbReference type="SAM" id="Phobius"/>
    </source>
</evidence>
<dbReference type="Pfam" id="PF00664">
    <property type="entry name" value="ABC_membrane"/>
    <property type="match status" value="2"/>
</dbReference>
<dbReference type="Proteomes" id="UP001162162">
    <property type="component" value="Unassembled WGS sequence"/>
</dbReference>
<feature type="transmembrane region" description="Helical" evidence="9">
    <location>
        <begin position="171"/>
        <end position="188"/>
    </location>
</feature>
<evidence type="ECO:0000259" key="11">
    <source>
        <dbReference type="PROSITE" id="PS50929"/>
    </source>
</evidence>
<evidence type="ECO:0000313" key="13">
    <source>
        <dbReference type="Proteomes" id="UP001162162"/>
    </source>
</evidence>
<reference evidence="12" key="1">
    <citation type="journal article" date="2023" name="Insect Mol. Biol.">
        <title>Genome sequencing provides insights into the evolution of gene families encoding plant cell wall-degrading enzymes in longhorned beetles.</title>
        <authorList>
            <person name="Shin N.R."/>
            <person name="Okamura Y."/>
            <person name="Kirsch R."/>
            <person name="Pauchet Y."/>
        </authorList>
    </citation>
    <scope>NUCLEOTIDE SEQUENCE</scope>
    <source>
        <strain evidence="12">AMC_N1</strain>
    </source>
</reference>
<dbReference type="InterPro" id="IPR011527">
    <property type="entry name" value="ABC1_TM_dom"/>
</dbReference>
<dbReference type="CDD" id="cd03244">
    <property type="entry name" value="ABCC_MRP_domain2"/>
    <property type="match status" value="1"/>
</dbReference>
<dbReference type="PROSITE" id="PS50929">
    <property type="entry name" value="ABC_TM1F"/>
    <property type="match status" value="2"/>
</dbReference>
<keyword evidence="13" id="KW-1185">Reference proteome</keyword>
<dbReference type="SUPFAM" id="SSF52540">
    <property type="entry name" value="P-loop containing nucleoside triphosphate hydrolases"/>
    <property type="match status" value="2"/>
</dbReference>
<feature type="transmembrane region" description="Helical" evidence="9">
    <location>
        <begin position="367"/>
        <end position="389"/>
    </location>
</feature>
<protein>
    <submittedName>
        <fullName evidence="12">Uncharacterized protein</fullName>
    </submittedName>
</protein>
<dbReference type="InterPro" id="IPR003593">
    <property type="entry name" value="AAA+_ATPase"/>
</dbReference>
<dbReference type="Gene3D" id="1.20.1560.10">
    <property type="entry name" value="ABC transporter type 1, transmembrane domain"/>
    <property type="match status" value="2"/>
</dbReference>
<feature type="domain" description="ABC transmembrane type-1" evidence="11">
    <location>
        <begin position="752"/>
        <end position="1061"/>
    </location>
</feature>
<sequence length="1352" mass="153627">MDEKKQETNKTTKEHPFKRANFITDFFFCWMLPFFVKGFKKEITEDDIYGPLKAHDSGTLGDKIEKCWMYEIKHKKNPSLWRALFKVFKFDFFICVIILLIIEFVLKRVSKLSMFNKYEVCKLSNKTGNVAPDLATLRIWDLKGRLSSPLLLSQFLKFYEPNQTKMDKNEAYMFAGLLVLVTFAQVMVSHRYMVCVWHLGMKLRVAVCSLVYRKALKLSKSALAETTIGQMVNLLSNDVARFENIIIHVNYLWLAPIETLIFMGVLYNYVGYTGLVGTLFLILFTPIQLYMGKKTSSYRLRTALRTDERVRLMSEIITGIQVIKMYTWEKPFAKLVEMSRRKEMQQIKSASVIRAIMMSLNLVQNHAALYCCILTYVLTGNIMNSSYVYTLSSFYGILRDAVTKNFPKGLTDFAESNVSANRIQKFLLLEEIHCDIHDAYVKSLQPDKLVNGSNDLISLSNRNKTVGISLKNVSVKWVNSLPDNTLHGVSFSAKSRQLVAVVGPVGGGKTTLLHTILKELPPIEGIVDVEGTLSYASQEPWLFGGSVRQNIIFGQEFKSKKYAEVVRACALERDFTLFPYGDRTLIGDRGVTLSGGQRARINLARAVYKDADIYLLDDPLSAVDTHVGRQLFDQCICGYLKEKCVVLVTHQLQYLSKADTIYLFEDGKVEAAGSYEELQAIESEFTKLLKSEDSDEEKLDRKLSHANMRKGVEDSEEQEQPQEEKEQRGSGIIPWKVYKSYFRAGGNFVKIIVILLSFVLSQLLSSSIDYFINIWVNVEQWRTENSLASSNSSFSNNPSNTELDNSIMKFLSGILVNQNALIIYTAIVVTTIVVTFTRSIYFFRYCMTASRKLHNVMFDRIVYATMRFFNTNASGRILNRFSKDIGAIDEVLPLKLLDTTQVGLSVLAISLVIGSLNPWTFLPTLLILVIFYFLRVVYLATSRDIKRVESVTRSPIYTHLAASLHGLTTIRAFGAQEVLKNEFDNYQDKYSAAFFLYIAANRTFGFWLDFHCVIYITFVIISILFVENEIFGGNVGLSLTQSITLTGTFQWGMRQWSDLETNMTSVERVQEYIEISPEKDEKTREPPKFWPEKGVIEFRNMCLRYSPNDPYVLQNLNFKIKSSEKVGIVGRTGAGKSSLIAALFRLTNIEGKILIDNINTKEISLAVLRSKISIIPQEPVLFSGTLRKNLDPFDEYNDDVLWNALSEVELKNAIADLPGALDSRIYEGGSNFSVGQRQLLCLARAIIRNNKILVLDEATANVDPHTDVLIQNTIRRKFADCTVLTIAHRLHTIMDSDKVLVMDAGKSVEFDHPHKLLQNPNGIFYGLVMQTGKSMADYLKIVAETSYSQMSL</sequence>
<dbReference type="EMBL" id="JAPWTK010000047">
    <property type="protein sequence ID" value="KAJ8954550.1"/>
    <property type="molecule type" value="Genomic_DNA"/>
</dbReference>
<feature type="transmembrane region" description="Helical" evidence="9">
    <location>
        <begin position="245"/>
        <end position="266"/>
    </location>
</feature>
<dbReference type="PROSITE" id="PS50893">
    <property type="entry name" value="ABC_TRANSPORTER_2"/>
    <property type="match status" value="2"/>
</dbReference>
<feature type="transmembrane region" description="Helical" evidence="9">
    <location>
        <begin position="1004"/>
        <end position="1026"/>
    </location>
</feature>
<dbReference type="InterPro" id="IPR036640">
    <property type="entry name" value="ABC1_TM_sf"/>
</dbReference>
<evidence type="ECO:0000256" key="3">
    <source>
        <dbReference type="ARBA" id="ARBA00022692"/>
    </source>
</evidence>
<dbReference type="CDD" id="cd03250">
    <property type="entry name" value="ABCC_MRP_domain1"/>
    <property type="match status" value="1"/>
</dbReference>
<proteinExistence type="predicted"/>
<comment type="caution">
    <text evidence="12">The sequence shown here is derived from an EMBL/GenBank/DDBJ whole genome shotgun (WGS) entry which is preliminary data.</text>
</comment>
<dbReference type="InterPro" id="IPR017871">
    <property type="entry name" value="ABC_transporter-like_CS"/>
</dbReference>
<keyword evidence="5" id="KW-0067">ATP-binding</keyword>
<dbReference type="FunFam" id="1.20.1560.10:FF:000014">
    <property type="entry name" value="Multidrug resistance-associated protein member 4"/>
    <property type="match status" value="1"/>
</dbReference>
<keyword evidence="7 9" id="KW-0472">Membrane</keyword>
<dbReference type="SUPFAM" id="SSF90123">
    <property type="entry name" value="ABC transporter transmembrane region"/>
    <property type="match status" value="2"/>
</dbReference>
<dbReference type="FunFam" id="1.20.1560.10:FF:000026">
    <property type="entry name" value="Multidrug resistance-associated protein lethal(2)03659"/>
    <property type="match status" value="1"/>
</dbReference>
<feature type="region of interest" description="Disordered" evidence="8">
    <location>
        <begin position="696"/>
        <end position="728"/>
    </location>
</feature>
<feature type="transmembrane region" description="Helical" evidence="9">
    <location>
        <begin position="892"/>
        <end position="913"/>
    </location>
</feature>
<gene>
    <name evidence="12" type="ORF">NQ318_000784</name>
</gene>
<accession>A0AAV8YRH3</accession>
<keyword evidence="4" id="KW-0547">Nucleotide-binding</keyword>
<name>A0AAV8YRH3_9CUCU</name>
<feature type="transmembrane region" description="Helical" evidence="9">
    <location>
        <begin position="821"/>
        <end position="843"/>
    </location>
</feature>
<dbReference type="SMART" id="SM00382">
    <property type="entry name" value="AAA"/>
    <property type="match status" value="2"/>
</dbReference>
<evidence type="ECO:0000256" key="4">
    <source>
        <dbReference type="ARBA" id="ARBA00022741"/>
    </source>
</evidence>
<feature type="transmembrane region" description="Helical" evidence="9">
    <location>
        <begin position="919"/>
        <end position="938"/>
    </location>
</feature>
<dbReference type="FunFam" id="3.40.50.300:FF:000163">
    <property type="entry name" value="Multidrug resistance-associated protein member 4"/>
    <property type="match status" value="1"/>
</dbReference>
<evidence type="ECO:0000256" key="8">
    <source>
        <dbReference type="SAM" id="MobiDB-lite"/>
    </source>
</evidence>
<dbReference type="GO" id="GO:0005524">
    <property type="term" value="F:ATP binding"/>
    <property type="evidence" value="ECO:0007669"/>
    <property type="project" value="UniProtKB-KW"/>
</dbReference>
<dbReference type="InterPro" id="IPR003439">
    <property type="entry name" value="ABC_transporter-like_ATP-bd"/>
</dbReference>